<dbReference type="Proteomes" id="UP000275473">
    <property type="component" value="Unassembled WGS sequence"/>
</dbReference>
<protein>
    <submittedName>
        <fullName evidence="9">AI-2E family transporter</fullName>
    </submittedName>
</protein>
<dbReference type="GO" id="GO:0055085">
    <property type="term" value="P:transmembrane transport"/>
    <property type="evidence" value="ECO:0007669"/>
    <property type="project" value="TreeGrafter"/>
</dbReference>
<dbReference type="PANTHER" id="PTHR21716">
    <property type="entry name" value="TRANSMEMBRANE PROTEIN"/>
    <property type="match status" value="1"/>
</dbReference>
<keyword evidence="3" id="KW-0813">Transport</keyword>
<gene>
    <name evidence="9" type="ORF">EEX84_10665</name>
</gene>
<keyword evidence="10" id="KW-1185">Reference proteome</keyword>
<feature type="transmembrane region" description="Helical" evidence="8">
    <location>
        <begin position="30"/>
        <end position="54"/>
    </location>
</feature>
<feature type="transmembrane region" description="Helical" evidence="8">
    <location>
        <begin position="7"/>
        <end position="24"/>
    </location>
</feature>
<feature type="transmembrane region" description="Helical" evidence="8">
    <location>
        <begin position="311"/>
        <end position="338"/>
    </location>
</feature>
<sequence length="363" mass="40713">MWIQKPFFEYTTGILLVVITIFFLGKIDYFLWPFQVIITTLFAPVVLAGVLYYILRPVVELLSRYVPKTAGILIIFGVIAILFTALFYYFGPTIQQQVKDIVEMAPEKVEEVTEESENAITNLQIGGLSGAELLERVTGYVETLSERLLENIMDIVSMLMNVVIVLVLVPFILFFLLKDDNRLKPYLMKYIPENHKAEGEKLLKDVNQTLSTFIVGQVIVAGVVGVLMYIGYLIIGLEYALSLAIFAMFLVVVPFLGPIIGIIPAVFVALMNQDFFMAVKVLLVLGVVQQLEGNLVTPNIMGNRLNIHPLTIILLLLVAGALYGFVGILIAIPLYAVLKTLIHNFRLFLRLRKKREVANKNGN</sequence>
<dbReference type="PANTHER" id="PTHR21716:SF53">
    <property type="entry name" value="PERMEASE PERM-RELATED"/>
    <property type="match status" value="1"/>
</dbReference>
<dbReference type="AlphaFoldDB" id="A0A3M8P632"/>
<dbReference type="InterPro" id="IPR002549">
    <property type="entry name" value="AI-2E-like"/>
</dbReference>
<dbReference type="GO" id="GO:0005886">
    <property type="term" value="C:plasma membrane"/>
    <property type="evidence" value="ECO:0007669"/>
    <property type="project" value="UniProtKB-SubCell"/>
</dbReference>
<reference evidence="9 10" key="1">
    <citation type="journal article" date="2018" name="Int. J. Syst. Evol. Microbiol.">
        <title>Planococcus salinus sp. nov., a moderately halophilic bacterium isolated from a saline-alkali soil.</title>
        <authorList>
            <person name="Gan L."/>
        </authorList>
    </citation>
    <scope>NUCLEOTIDE SEQUENCE [LARGE SCALE GENOMIC DNA]</scope>
    <source>
        <strain evidence="9 10">LCB217</strain>
    </source>
</reference>
<evidence type="ECO:0000256" key="1">
    <source>
        <dbReference type="ARBA" id="ARBA00004651"/>
    </source>
</evidence>
<evidence type="ECO:0000313" key="9">
    <source>
        <dbReference type="EMBL" id="RNF39156.1"/>
    </source>
</evidence>
<comment type="similarity">
    <text evidence="2">Belongs to the autoinducer-2 exporter (AI-2E) (TC 2.A.86) family.</text>
</comment>
<dbReference type="RefSeq" id="WP_123165624.1">
    <property type="nucleotide sequence ID" value="NZ_RIAX01000007.1"/>
</dbReference>
<evidence type="ECO:0000256" key="7">
    <source>
        <dbReference type="ARBA" id="ARBA00023136"/>
    </source>
</evidence>
<feature type="transmembrane region" description="Helical" evidence="8">
    <location>
        <begin position="241"/>
        <end position="268"/>
    </location>
</feature>
<evidence type="ECO:0000313" key="10">
    <source>
        <dbReference type="Proteomes" id="UP000275473"/>
    </source>
</evidence>
<feature type="transmembrane region" description="Helical" evidence="8">
    <location>
        <begin position="155"/>
        <end position="177"/>
    </location>
</feature>
<feature type="transmembrane region" description="Helical" evidence="8">
    <location>
        <begin position="66"/>
        <end position="90"/>
    </location>
</feature>
<accession>A0A3M8P632</accession>
<name>A0A3M8P632_9BACL</name>
<keyword evidence="5 8" id="KW-0812">Transmembrane</keyword>
<comment type="subcellular location">
    <subcellularLocation>
        <location evidence="1">Cell membrane</location>
        <topology evidence="1">Multi-pass membrane protein</topology>
    </subcellularLocation>
</comment>
<dbReference type="OrthoDB" id="9793390at2"/>
<keyword evidence="7 8" id="KW-0472">Membrane</keyword>
<organism evidence="9 10">
    <name type="scientific">Planococcus salinus</name>
    <dbReference type="NCBI Taxonomy" id="1848460"/>
    <lineage>
        <taxon>Bacteria</taxon>
        <taxon>Bacillati</taxon>
        <taxon>Bacillota</taxon>
        <taxon>Bacilli</taxon>
        <taxon>Bacillales</taxon>
        <taxon>Caryophanaceae</taxon>
        <taxon>Planococcus</taxon>
    </lineage>
</organism>
<evidence type="ECO:0000256" key="6">
    <source>
        <dbReference type="ARBA" id="ARBA00022989"/>
    </source>
</evidence>
<dbReference type="Pfam" id="PF01594">
    <property type="entry name" value="AI-2E_transport"/>
    <property type="match status" value="1"/>
</dbReference>
<keyword evidence="6 8" id="KW-1133">Transmembrane helix</keyword>
<evidence type="ECO:0000256" key="2">
    <source>
        <dbReference type="ARBA" id="ARBA00009773"/>
    </source>
</evidence>
<evidence type="ECO:0000256" key="8">
    <source>
        <dbReference type="SAM" id="Phobius"/>
    </source>
</evidence>
<feature type="transmembrane region" description="Helical" evidence="8">
    <location>
        <begin position="210"/>
        <end position="235"/>
    </location>
</feature>
<dbReference type="EMBL" id="RIAX01000007">
    <property type="protein sequence ID" value="RNF39156.1"/>
    <property type="molecule type" value="Genomic_DNA"/>
</dbReference>
<comment type="caution">
    <text evidence="9">The sequence shown here is derived from an EMBL/GenBank/DDBJ whole genome shotgun (WGS) entry which is preliminary data.</text>
</comment>
<proteinExistence type="inferred from homology"/>
<evidence type="ECO:0000256" key="3">
    <source>
        <dbReference type="ARBA" id="ARBA00022448"/>
    </source>
</evidence>
<evidence type="ECO:0000256" key="5">
    <source>
        <dbReference type="ARBA" id="ARBA00022692"/>
    </source>
</evidence>
<evidence type="ECO:0000256" key="4">
    <source>
        <dbReference type="ARBA" id="ARBA00022475"/>
    </source>
</evidence>
<keyword evidence="4" id="KW-1003">Cell membrane</keyword>